<dbReference type="Pfam" id="PF00078">
    <property type="entry name" value="RVT_1"/>
    <property type="match status" value="1"/>
</dbReference>
<evidence type="ECO:0000256" key="4">
    <source>
        <dbReference type="ARBA" id="ARBA00022759"/>
    </source>
</evidence>
<keyword evidence="2" id="KW-0548">Nucleotidyltransferase</keyword>
<dbReference type="PANTHER" id="PTHR37984:SF5">
    <property type="entry name" value="PROTEIN NYNRIN-LIKE"/>
    <property type="match status" value="1"/>
</dbReference>
<keyword evidence="1" id="KW-0808">Transferase</keyword>
<evidence type="ECO:0000313" key="8">
    <source>
        <dbReference type="EMBL" id="KAG1301953.1"/>
    </source>
</evidence>
<dbReference type="OrthoDB" id="3227343at2759"/>
<evidence type="ECO:0000256" key="2">
    <source>
        <dbReference type="ARBA" id="ARBA00022695"/>
    </source>
</evidence>
<keyword evidence="6" id="KW-0695">RNA-directed DNA polymerase</keyword>
<evidence type="ECO:0000256" key="5">
    <source>
        <dbReference type="ARBA" id="ARBA00022801"/>
    </source>
</evidence>
<dbReference type="InterPro" id="IPR001584">
    <property type="entry name" value="Integrase_cat-core"/>
</dbReference>
<dbReference type="AlphaFoldDB" id="A0A9P6WZF7"/>
<gene>
    <name evidence="8" type="ORF">G6F64_011350</name>
</gene>
<feature type="domain" description="Integrase catalytic" evidence="7">
    <location>
        <begin position="278"/>
        <end position="439"/>
    </location>
</feature>
<keyword evidence="3" id="KW-0540">Nuclease</keyword>
<evidence type="ECO:0000313" key="9">
    <source>
        <dbReference type="Proteomes" id="UP000716291"/>
    </source>
</evidence>
<dbReference type="InterPro" id="IPR043128">
    <property type="entry name" value="Rev_trsase/Diguanyl_cyclase"/>
</dbReference>
<dbReference type="GO" id="GO:0015074">
    <property type="term" value="P:DNA integration"/>
    <property type="evidence" value="ECO:0007669"/>
    <property type="project" value="InterPro"/>
</dbReference>
<dbReference type="GO" id="GO:0005634">
    <property type="term" value="C:nucleus"/>
    <property type="evidence" value="ECO:0007669"/>
    <property type="project" value="UniProtKB-ARBA"/>
</dbReference>
<dbReference type="InterPro" id="IPR043502">
    <property type="entry name" value="DNA/RNA_pol_sf"/>
</dbReference>
<accession>A0A9P6WZF7</accession>
<dbReference type="GO" id="GO:0004519">
    <property type="term" value="F:endonuclease activity"/>
    <property type="evidence" value="ECO:0007669"/>
    <property type="project" value="UniProtKB-KW"/>
</dbReference>
<dbReference type="InterPro" id="IPR041588">
    <property type="entry name" value="Integrase_H2C2"/>
</dbReference>
<dbReference type="CDD" id="cd09274">
    <property type="entry name" value="RNase_HI_RT_Ty3"/>
    <property type="match status" value="1"/>
</dbReference>
<organism evidence="8 9">
    <name type="scientific">Rhizopus oryzae</name>
    <name type="common">Mucormycosis agent</name>
    <name type="synonym">Rhizopus arrhizus var. delemar</name>
    <dbReference type="NCBI Taxonomy" id="64495"/>
    <lineage>
        <taxon>Eukaryota</taxon>
        <taxon>Fungi</taxon>
        <taxon>Fungi incertae sedis</taxon>
        <taxon>Mucoromycota</taxon>
        <taxon>Mucoromycotina</taxon>
        <taxon>Mucoromycetes</taxon>
        <taxon>Mucorales</taxon>
        <taxon>Mucorineae</taxon>
        <taxon>Rhizopodaceae</taxon>
        <taxon>Rhizopus</taxon>
    </lineage>
</organism>
<dbReference type="GO" id="GO:0003676">
    <property type="term" value="F:nucleic acid binding"/>
    <property type="evidence" value="ECO:0007669"/>
    <property type="project" value="InterPro"/>
</dbReference>
<dbReference type="FunFam" id="3.30.420.10:FF:000032">
    <property type="entry name" value="Retrovirus-related Pol polyprotein from transposon 297-like Protein"/>
    <property type="match status" value="1"/>
</dbReference>
<keyword evidence="5" id="KW-0378">Hydrolase</keyword>
<dbReference type="Gene3D" id="3.30.70.270">
    <property type="match status" value="1"/>
</dbReference>
<dbReference type="Gene3D" id="3.30.420.10">
    <property type="entry name" value="Ribonuclease H-like superfamily/Ribonuclease H"/>
    <property type="match status" value="1"/>
</dbReference>
<evidence type="ECO:0000256" key="1">
    <source>
        <dbReference type="ARBA" id="ARBA00022679"/>
    </source>
</evidence>
<name>A0A9P6WZF7_RHIOR</name>
<evidence type="ECO:0000256" key="6">
    <source>
        <dbReference type="ARBA" id="ARBA00022918"/>
    </source>
</evidence>
<dbReference type="InterPro" id="IPR012337">
    <property type="entry name" value="RNaseH-like_sf"/>
</dbReference>
<comment type="caution">
    <text evidence="8">The sequence shown here is derived from an EMBL/GenBank/DDBJ whole genome shotgun (WGS) entry which is preliminary data.</text>
</comment>
<proteinExistence type="predicted"/>
<dbReference type="SUPFAM" id="SSF53098">
    <property type="entry name" value="Ribonuclease H-like"/>
    <property type="match status" value="1"/>
</dbReference>
<reference evidence="8" key="1">
    <citation type="journal article" date="2020" name="Microb. Genom.">
        <title>Genetic diversity of clinical and environmental Mucorales isolates obtained from an investigation of mucormycosis cases among solid organ transplant recipients.</title>
        <authorList>
            <person name="Nguyen M.H."/>
            <person name="Kaul D."/>
            <person name="Muto C."/>
            <person name="Cheng S.J."/>
            <person name="Richter R.A."/>
            <person name="Bruno V.M."/>
            <person name="Liu G."/>
            <person name="Beyhan S."/>
            <person name="Sundermann A.J."/>
            <person name="Mounaud S."/>
            <person name="Pasculle A.W."/>
            <person name="Nierman W.C."/>
            <person name="Driscoll E."/>
            <person name="Cumbie R."/>
            <person name="Clancy C.J."/>
            <person name="Dupont C.L."/>
        </authorList>
    </citation>
    <scope>NUCLEOTIDE SEQUENCE</scope>
    <source>
        <strain evidence="8">GL11</strain>
    </source>
</reference>
<dbReference type="PROSITE" id="PS50994">
    <property type="entry name" value="INTEGRASE"/>
    <property type="match status" value="1"/>
</dbReference>
<dbReference type="Pfam" id="PF17917">
    <property type="entry name" value="RT_RNaseH"/>
    <property type="match status" value="1"/>
</dbReference>
<dbReference type="GO" id="GO:0016787">
    <property type="term" value="F:hydrolase activity"/>
    <property type="evidence" value="ECO:0007669"/>
    <property type="project" value="UniProtKB-KW"/>
</dbReference>
<dbReference type="Proteomes" id="UP000716291">
    <property type="component" value="Unassembled WGS sequence"/>
</dbReference>
<dbReference type="Pfam" id="PF17921">
    <property type="entry name" value="Integrase_H2C2"/>
    <property type="match status" value="1"/>
</dbReference>
<sequence>MVYLDDVILQSRTEEEHFEDLRSVLDRLQSCNLKISLNKCQFFQPEVKSLWLLVSGTGIRSNTERTNVIKTWSTPTVQDGRPIAFASRTLSPAEENYHTTEKECLAVRWALDHFHPLVHGAKLTVHTDHAALQSILSTKTPKGRIARWIMELQSYQFDIVHKEGVLNTDADALSRLEQQDSQDLAVFGLQELKAIQLTDPEINLLLNGGMVKPFAWKNELKCHDDPISGHFGVARILEKVKEVAWWFQMKQNVETWVKHCEACQRRKIRTDSTTPGMKPITPTYLGKIWASDVAVLVDSKKGNKYMLVFMEYLSKWIVTAALPSFDSDHVIQVLLYEVVLKFGVPTRLITDNGSNYISEAMKQACQRLGIRRSLTSVEHPQTDGLVERINRTIKTSLATCADQDALNWDEYLPFITFAYNTAKQESTKFSPFEVMFGRKPQLPLLPSAEDKLRNETEPGAVYLKNHISLPHGKALENIKKAQLRQKRAYNKGSKVKYDYSG</sequence>
<keyword evidence="9" id="KW-1185">Reference proteome</keyword>
<dbReference type="PANTHER" id="PTHR37984">
    <property type="entry name" value="PROTEIN CBG26694"/>
    <property type="match status" value="1"/>
</dbReference>
<evidence type="ECO:0000259" key="7">
    <source>
        <dbReference type="PROSITE" id="PS50994"/>
    </source>
</evidence>
<dbReference type="InterPro" id="IPR000477">
    <property type="entry name" value="RT_dom"/>
</dbReference>
<dbReference type="EMBL" id="JAANQT010002721">
    <property type="protein sequence ID" value="KAG1301953.1"/>
    <property type="molecule type" value="Genomic_DNA"/>
</dbReference>
<evidence type="ECO:0000256" key="3">
    <source>
        <dbReference type="ARBA" id="ARBA00022722"/>
    </source>
</evidence>
<dbReference type="InterPro" id="IPR050951">
    <property type="entry name" value="Retrovirus_Pol_polyprotein"/>
</dbReference>
<dbReference type="Gene3D" id="1.10.340.70">
    <property type="match status" value="1"/>
</dbReference>
<keyword evidence="4" id="KW-0255">Endonuclease</keyword>
<dbReference type="InterPro" id="IPR041373">
    <property type="entry name" value="RT_RNaseH"/>
</dbReference>
<dbReference type="GO" id="GO:0003964">
    <property type="term" value="F:RNA-directed DNA polymerase activity"/>
    <property type="evidence" value="ECO:0007669"/>
    <property type="project" value="UniProtKB-KW"/>
</dbReference>
<dbReference type="Pfam" id="PF00665">
    <property type="entry name" value="rve"/>
    <property type="match status" value="1"/>
</dbReference>
<dbReference type="SUPFAM" id="SSF56672">
    <property type="entry name" value="DNA/RNA polymerases"/>
    <property type="match status" value="1"/>
</dbReference>
<dbReference type="InterPro" id="IPR036397">
    <property type="entry name" value="RNaseH_sf"/>
</dbReference>
<protein>
    <recommendedName>
        <fullName evidence="7">Integrase catalytic domain-containing protein</fullName>
    </recommendedName>
</protein>